<evidence type="ECO:0000256" key="1">
    <source>
        <dbReference type="ARBA" id="ARBA00022475"/>
    </source>
</evidence>
<evidence type="ECO:0000256" key="4">
    <source>
        <dbReference type="ARBA" id="ARBA00022556"/>
    </source>
</evidence>
<evidence type="ECO:0000256" key="6">
    <source>
        <dbReference type="ARBA" id="ARBA00022801"/>
    </source>
</evidence>
<dbReference type="CDD" id="cd07398">
    <property type="entry name" value="MPP_YbbF-LpxH"/>
    <property type="match status" value="1"/>
</dbReference>
<evidence type="ECO:0000256" key="5">
    <source>
        <dbReference type="ARBA" id="ARBA00022723"/>
    </source>
</evidence>
<dbReference type="NCBIfam" id="TIGR01854">
    <property type="entry name" value="lipid_A_lpxH"/>
    <property type="match status" value="1"/>
</dbReference>
<comment type="cofactor">
    <cofactor evidence="10">
        <name>Mn(2+)</name>
        <dbReference type="ChEBI" id="CHEBI:29035"/>
    </cofactor>
    <text evidence="10">Binds 2 Mn(2+) ions per subunit in a binuclear metal center.</text>
</comment>
<feature type="binding site" evidence="10">
    <location>
        <position position="82"/>
    </location>
    <ligand>
        <name>Mn(2+)</name>
        <dbReference type="ChEBI" id="CHEBI:29035"/>
        <label>2</label>
    </ligand>
</feature>
<feature type="binding site" evidence="10">
    <location>
        <position position="117"/>
    </location>
    <ligand>
        <name>Mn(2+)</name>
        <dbReference type="ChEBI" id="CHEBI:29035"/>
        <label>2</label>
    </ligand>
</feature>
<dbReference type="EC" id="3.6.1.54" evidence="10"/>
<keyword evidence="13" id="KW-1185">Reference proteome</keyword>
<feature type="binding site" evidence="10">
    <location>
        <position position="198"/>
    </location>
    <ligand>
        <name>Mn(2+)</name>
        <dbReference type="ChEBI" id="CHEBI:29035"/>
        <label>2</label>
    </ligand>
</feature>
<keyword evidence="8 10" id="KW-0472">Membrane</keyword>
<evidence type="ECO:0000313" key="12">
    <source>
        <dbReference type="EMBL" id="MCB6183479.1"/>
    </source>
</evidence>
<keyword evidence="5 10" id="KW-0479">Metal-binding</keyword>
<evidence type="ECO:0000256" key="8">
    <source>
        <dbReference type="ARBA" id="ARBA00023136"/>
    </source>
</evidence>
<protein>
    <recommendedName>
        <fullName evidence="10">UDP-2,3-diacylglucosamine hydrolase</fullName>
        <ecNumber evidence="10">3.6.1.54</ecNumber>
    </recommendedName>
    <alternativeName>
        <fullName evidence="10">UDP-2,3-diacylglucosamine diphosphatase</fullName>
    </alternativeName>
</protein>
<dbReference type="PANTHER" id="PTHR34990">
    <property type="entry name" value="UDP-2,3-DIACYLGLUCOSAMINE HYDROLASE-RELATED"/>
    <property type="match status" value="1"/>
</dbReference>
<dbReference type="EMBL" id="JAJBZT010000004">
    <property type="protein sequence ID" value="MCB6183479.1"/>
    <property type="molecule type" value="Genomic_DNA"/>
</dbReference>
<evidence type="ECO:0000256" key="10">
    <source>
        <dbReference type="HAMAP-Rule" id="MF_00575"/>
    </source>
</evidence>
<dbReference type="SUPFAM" id="SSF56300">
    <property type="entry name" value="Metallo-dependent phosphatases"/>
    <property type="match status" value="1"/>
</dbReference>
<evidence type="ECO:0000259" key="11">
    <source>
        <dbReference type="Pfam" id="PF00149"/>
    </source>
</evidence>
<feature type="binding site" evidence="10">
    <location>
        <position position="43"/>
    </location>
    <ligand>
        <name>Mn(2+)</name>
        <dbReference type="ChEBI" id="CHEBI:29035"/>
        <label>1</label>
    </ligand>
</feature>
<evidence type="ECO:0000256" key="2">
    <source>
        <dbReference type="ARBA" id="ARBA00022516"/>
    </source>
</evidence>
<proteinExistence type="inferred from homology"/>
<keyword evidence="1 10" id="KW-1003">Cell membrane</keyword>
<comment type="pathway">
    <text evidence="10">Glycolipid biosynthesis; lipid IV(A) biosynthesis; lipid IV(A) from (3R)-3-hydroxytetradecanoyl-[acyl-carrier-protein] and UDP-N-acetyl-alpha-D-glucosamine: step 4/6.</text>
</comment>
<comment type="caution">
    <text evidence="12">The sequence shown here is derived from an EMBL/GenBank/DDBJ whole genome shotgun (WGS) entry which is preliminary data.</text>
</comment>
<feature type="binding site" evidence="10">
    <location>
        <position position="163"/>
    </location>
    <ligand>
        <name>substrate</name>
    </ligand>
</feature>
<keyword evidence="6 10" id="KW-0378">Hydrolase</keyword>
<dbReference type="Pfam" id="PF00149">
    <property type="entry name" value="Metallophos"/>
    <property type="match status" value="1"/>
</dbReference>
<feature type="binding site" evidence="10">
    <location>
        <position position="198"/>
    </location>
    <ligand>
        <name>substrate</name>
    </ligand>
</feature>
<comment type="subcellular location">
    <subcellularLocation>
        <location evidence="10">Cell inner membrane</location>
        <topology evidence="10">Peripheral membrane protein</topology>
        <orientation evidence="10">Cytoplasmic side</orientation>
    </subcellularLocation>
</comment>
<dbReference type="Proteomes" id="UP001165395">
    <property type="component" value="Unassembled WGS sequence"/>
</dbReference>
<keyword evidence="3 10" id="KW-0997">Cell inner membrane</keyword>
<dbReference type="GO" id="GO:0016787">
    <property type="term" value="F:hydrolase activity"/>
    <property type="evidence" value="ECO:0007669"/>
    <property type="project" value="UniProtKB-KW"/>
</dbReference>
<keyword evidence="2 10" id="KW-0444">Lipid biosynthesis</keyword>
<feature type="binding site" evidence="10">
    <location>
        <position position="13"/>
    </location>
    <ligand>
        <name>Mn(2+)</name>
        <dbReference type="ChEBI" id="CHEBI:29035"/>
        <label>1</label>
    </ligand>
</feature>
<comment type="function">
    <text evidence="10">Hydrolyzes the pyrophosphate bond of UDP-2,3-diacylglucosamine to yield 2,3-diacylglucosamine 1-phosphate (lipid X) and UMP by catalyzing the attack of water at the alpha-P atom. Involved in the biosynthesis of lipid A, a phosphorylated glycolipid that anchors the lipopolysaccharide to the outer membrane of the cell.</text>
</comment>
<keyword evidence="9 10" id="KW-0464">Manganese</keyword>
<comment type="similarity">
    <text evidence="10">Belongs to the LpxH family.</text>
</comment>
<evidence type="ECO:0000256" key="7">
    <source>
        <dbReference type="ARBA" id="ARBA00023098"/>
    </source>
</evidence>
<feature type="binding site" evidence="10">
    <location>
        <begin position="82"/>
        <end position="83"/>
    </location>
    <ligand>
        <name>substrate</name>
    </ligand>
</feature>
<feature type="binding site" evidence="10">
    <location>
        <position position="11"/>
    </location>
    <ligand>
        <name>Mn(2+)</name>
        <dbReference type="ChEBI" id="CHEBI:29035"/>
        <label>1</label>
    </ligand>
</feature>
<dbReference type="HAMAP" id="MF_00575">
    <property type="entry name" value="LpxH"/>
    <property type="match status" value="1"/>
</dbReference>
<feature type="binding site" evidence="10">
    <location>
        <position position="125"/>
    </location>
    <ligand>
        <name>substrate</name>
    </ligand>
</feature>
<sequence length="248" mass="28098">MSFTSIYLISDLHLATVKSPEFKHFQQFLNRLQSNDQLYILGDFFDAWVGDDAVHLPDLATIADALKTTSQKGCALYFMHGNRDFLVGKAFCDAVGAHLLMAPHRISVGSKEYLLLHGDELCTDDVAYQQFRQEVRGEEWQLAFLNKPLEERLAIATHLRAESLRSKSSKEMSIMDVNEVAVKSILATSPGANLIHGHTHRPAIHRYENQARMVIPDWHEEDWGYIHLTDSGASLYQYQDQVAKVLAL</sequence>
<dbReference type="NCBIfam" id="NF003743">
    <property type="entry name" value="PRK05340.1"/>
    <property type="match status" value="1"/>
</dbReference>
<feature type="binding site" evidence="10">
    <location>
        <position position="200"/>
    </location>
    <ligand>
        <name>Mn(2+)</name>
        <dbReference type="ChEBI" id="CHEBI:29035"/>
        <label>1</label>
    </ligand>
</feature>
<evidence type="ECO:0000256" key="3">
    <source>
        <dbReference type="ARBA" id="ARBA00022519"/>
    </source>
</evidence>
<name>A0ABS8D5J6_9NEIS</name>
<evidence type="ECO:0000256" key="9">
    <source>
        <dbReference type="ARBA" id="ARBA00023211"/>
    </source>
</evidence>
<organism evidence="12 13">
    <name type="scientific">Leeia speluncae</name>
    <dbReference type="NCBI Taxonomy" id="2884804"/>
    <lineage>
        <taxon>Bacteria</taxon>
        <taxon>Pseudomonadati</taxon>
        <taxon>Pseudomonadota</taxon>
        <taxon>Betaproteobacteria</taxon>
        <taxon>Neisseriales</taxon>
        <taxon>Leeiaceae</taxon>
        <taxon>Leeia</taxon>
    </lineage>
</organism>
<dbReference type="RefSeq" id="WP_227180265.1">
    <property type="nucleotide sequence ID" value="NZ_JAJBZT010000004.1"/>
</dbReference>
<dbReference type="Gene3D" id="3.60.21.10">
    <property type="match status" value="1"/>
</dbReference>
<dbReference type="InterPro" id="IPR004843">
    <property type="entry name" value="Calcineurin-like_PHP"/>
</dbReference>
<gene>
    <name evidence="10" type="primary">lpxH</name>
    <name evidence="12" type="ORF">LIN78_07955</name>
</gene>
<feature type="domain" description="Calcineurin-like phosphoesterase" evidence="11">
    <location>
        <begin position="5"/>
        <end position="202"/>
    </location>
</feature>
<dbReference type="PANTHER" id="PTHR34990:SF1">
    <property type="entry name" value="UDP-2,3-DIACYLGLUCOSAMINE HYDROLASE"/>
    <property type="match status" value="1"/>
</dbReference>
<comment type="catalytic activity">
    <reaction evidence="10">
        <text>UDP-2-N,3-O-bis[(3R)-3-hydroxytetradecanoyl]-alpha-D-glucosamine + H2O = 2-N,3-O-bis[(3R)-3-hydroxytetradecanoyl]-alpha-D-glucosaminyl 1-phosphate + UMP + 2 H(+)</text>
        <dbReference type="Rhea" id="RHEA:25213"/>
        <dbReference type="ChEBI" id="CHEBI:15377"/>
        <dbReference type="ChEBI" id="CHEBI:15378"/>
        <dbReference type="ChEBI" id="CHEBI:57865"/>
        <dbReference type="ChEBI" id="CHEBI:57957"/>
        <dbReference type="ChEBI" id="CHEBI:78847"/>
        <dbReference type="EC" id="3.6.1.54"/>
    </reaction>
</comment>
<feature type="binding site" evidence="10">
    <location>
        <position position="170"/>
    </location>
    <ligand>
        <name>substrate</name>
    </ligand>
</feature>
<feature type="binding site" evidence="10">
    <location>
        <position position="167"/>
    </location>
    <ligand>
        <name>substrate</name>
    </ligand>
</feature>
<dbReference type="InterPro" id="IPR029052">
    <property type="entry name" value="Metallo-depent_PP-like"/>
</dbReference>
<keyword evidence="7 10" id="KW-0443">Lipid metabolism</keyword>
<accession>A0ABS8D5J6</accession>
<keyword evidence="4 10" id="KW-0441">Lipid A biosynthesis</keyword>
<evidence type="ECO:0000313" key="13">
    <source>
        <dbReference type="Proteomes" id="UP001165395"/>
    </source>
</evidence>
<feature type="binding site" evidence="10">
    <location>
        <position position="43"/>
    </location>
    <ligand>
        <name>Mn(2+)</name>
        <dbReference type="ChEBI" id="CHEBI:29035"/>
        <label>2</label>
    </ligand>
</feature>
<reference evidence="12" key="1">
    <citation type="submission" date="2021-10" db="EMBL/GenBank/DDBJ databases">
        <title>The complete genome sequence of Leeia sp. TBRC 13508.</title>
        <authorList>
            <person name="Charoenyingcharoen P."/>
            <person name="Yukphan P."/>
        </authorList>
    </citation>
    <scope>NUCLEOTIDE SEQUENCE</scope>
    <source>
        <strain evidence="12">TBRC 13508</strain>
    </source>
</reference>
<dbReference type="InterPro" id="IPR043461">
    <property type="entry name" value="LpxH-like"/>
</dbReference>
<dbReference type="InterPro" id="IPR010138">
    <property type="entry name" value="UDP-diacylglucosamine_Hdrlase"/>
</dbReference>